<sequence>MTITVLREHDYRGSAPGAVVADGQSAHTHIALLQVASHLPPLQGYVKFYPNLLPNGAPHRGLVNEIVGHLMSTRLGVKVPDRAGLIVLPARHLASLPKWIAHNDADQPLVGWWSQDMSFPSLKGYFRLDGDTRAWTPKEWALLESARQELVNSDQVHAIIALDDLLANVDRNIGNLLRKVQGQYLLIDNGKCLTGEEWHPTQLVPGQSYDNKVAIFTQPDSAQLPFRHATLKAHDEMVQHLNPALHELMPWLNMAVKPPEASAIETFIRQRAAPGRFAQEMGLVI</sequence>
<evidence type="ECO:0000313" key="1">
    <source>
        <dbReference type="EMBL" id="MBB3232899.1"/>
    </source>
</evidence>
<keyword evidence="2" id="KW-1185">Reference proteome</keyword>
<evidence type="ECO:0000313" key="2">
    <source>
        <dbReference type="Proteomes" id="UP000518892"/>
    </source>
</evidence>
<organism evidence="1 2">
    <name type="scientific">Halomonas stenophila</name>
    <dbReference type="NCBI Taxonomy" id="795312"/>
    <lineage>
        <taxon>Bacteria</taxon>
        <taxon>Pseudomonadati</taxon>
        <taxon>Pseudomonadota</taxon>
        <taxon>Gammaproteobacteria</taxon>
        <taxon>Oceanospirillales</taxon>
        <taxon>Halomonadaceae</taxon>
        <taxon>Halomonas</taxon>
    </lineage>
</organism>
<gene>
    <name evidence="1" type="ORF">FHR97_003777</name>
</gene>
<accession>A0A7W5HMQ3</accession>
<dbReference type="AlphaFoldDB" id="A0A7W5HMQ3"/>
<evidence type="ECO:0008006" key="3">
    <source>
        <dbReference type="Google" id="ProtNLM"/>
    </source>
</evidence>
<name>A0A7W5HMQ3_9GAMM</name>
<protein>
    <recommendedName>
        <fullName evidence="3">PI3K/PI4K catalytic domain-containing protein</fullName>
    </recommendedName>
</protein>
<reference evidence="1 2" key="1">
    <citation type="submission" date="2020-08" db="EMBL/GenBank/DDBJ databases">
        <title>Genomic Encyclopedia of Type Strains, Phase III (KMG-III): the genomes of soil and plant-associated and newly described type strains.</title>
        <authorList>
            <person name="Whitman W."/>
        </authorList>
    </citation>
    <scope>NUCLEOTIDE SEQUENCE [LARGE SCALE GENOMIC DNA]</scope>
    <source>
        <strain evidence="1 2">CECT 7744</strain>
    </source>
</reference>
<dbReference type="RefSeq" id="WP_183385323.1">
    <property type="nucleotide sequence ID" value="NZ_JACHXR010000017.1"/>
</dbReference>
<comment type="caution">
    <text evidence="1">The sequence shown here is derived from an EMBL/GenBank/DDBJ whole genome shotgun (WGS) entry which is preliminary data.</text>
</comment>
<proteinExistence type="predicted"/>
<dbReference type="Proteomes" id="UP000518892">
    <property type="component" value="Unassembled WGS sequence"/>
</dbReference>
<dbReference type="EMBL" id="JACHXR010000017">
    <property type="protein sequence ID" value="MBB3232899.1"/>
    <property type="molecule type" value="Genomic_DNA"/>
</dbReference>